<reference evidence="2 3" key="1">
    <citation type="submission" date="2019-12" db="EMBL/GenBank/DDBJ databases">
        <title>Genomic-based taxomic classification of the family Erythrobacteraceae.</title>
        <authorList>
            <person name="Xu L."/>
        </authorList>
    </citation>
    <scope>NUCLEOTIDE SEQUENCE [LARGE SCALE GENOMIC DNA]</scope>
    <source>
        <strain evidence="2 3">JCM 17468</strain>
    </source>
</reference>
<dbReference type="RefSeq" id="WP_160660792.1">
    <property type="nucleotide sequence ID" value="NZ_BAABDV010000001.1"/>
</dbReference>
<comment type="caution">
    <text evidence="2">The sequence shown here is derived from an EMBL/GenBank/DDBJ whole genome shotgun (WGS) entry which is preliminary data.</text>
</comment>
<feature type="compositionally biased region" description="Acidic residues" evidence="1">
    <location>
        <begin position="131"/>
        <end position="143"/>
    </location>
</feature>
<sequence length="176" mass="19317">MASAPPSLPHGSRIRQIGWMLALSLCLAAFLALTFKVNAVKSEVRLAERQIIALERQTLMLEVEFQTRASQRQLSQWNAVEFGYVAPRADQYLESERELAVLGLPRGLDAPDPIRVAKARPQAEESLFADWLDDEEKSGDDEEGRLNAGGYEAAGNLTQRLARSPALPSALADSGQ</sequence>
<protein>
    <submittedName>
        <fullName evidence="2">Uncharacterized protein</fullName>
    </submittedName>
</protein>
<organism evidence="2 3">
    <name type="scientific">Qipengyuania pelagi</name>
    <dbReference type="NCBI Taxonomy" id="994320"/>
    <lineage>
        <taxon>Bacteria</taxon>
        <taxon>Pseudomonadati</taxon>
        <taxon>Pseudomonadota</taxon>
        <taxon>Alphaproteobacteria</taxon>
        <taxon>Sphingomonadales</taxon>
        <taxon>Erythrobacteraceae</taxon>
        <taxon>Qipengyuania</taxon>
    </lineage>
</organism>
<feature type="region of interest" description="Disordered" evidence="1">
    <location>
        <begin position="130"/>
        <end position="176"/>
    </location>
</feature>
<accession>A0A844Y5Y4</accession>
<feature type="compositionally biased region" description="Low complexity" evidence="1">
    <location>
        <begin position="160"/>
        <end position="176"/>
    </location>
</feature>
<dbReference type="AlphaFoldDB" id="A0A844Y5Y4"/>
<dbReference type="OrthoDB" id="7391128at2"/>
<keyword evidence="3" id="KW-1185">Reference proteome</keyword>
<evidence type="ECO:0000256" key="1">
    <source>
        <dbReference type="SAM" id="MobiDB-lite"/>
    </source>
</evidence>
<proteinExistence type="predicted"/>
<dbReference type="EMBL" id="WTYD01000001">
    <property type="protein sequence ID" value="MXO54000.1"/>
    <property type="molecule type" value="Genomic_DNA"/>
</dbReference>
<evidence type="ECO:0000313" key="2">
    <source>
        <dbReference type="EMBL" id="MXO54000.1"/>
    </source>
</evidence>
<dbReference type="Proteomes" id="UP000430272">
    <property type="component" value="Unassembled WGS sequence"/>
</dbReference>
<gene>
    <name evidence="2" type="ORF">GRI47_08270</name>
</gene>
<name>A0A844Y5Y4_9SPHN</name>
<evidence type="ECO:0000313" key="3">
    <source>
        <dbReference type="Proteomes" id="UP000430272"/>
    </source>
</evidence>